<reference evidence="2" key="3">
    <citation type="submission" date="2022-01" db="EMBL/GenBank/DDBJ databases">
        <authorList>
            <person name="Rubenstein D.R."/>
        </authorList>
    </citation>
    <scope>NUCLEOTIDE SEQUENCE</scope>
    <source>
        <strain evidence="2">SS15</strain>
        <tissue evidence="2">Liver</tissue>
    </source>
</reference>
<accession>A0A835TZW1</accession>
<keyword evidence="3" id="KW-1185">Reference proteome</keyword>
<dbReference type="AlphaFoldDB" id="A0A835TZW1"/>
<protein>
    <submittedName>
        <fullName evidence="1">Uncharacterized protein</fullName>
    </submittedName>
</protein>
<evidence type="ECO:0000313" key="3">
    <source>
        <dbReference type="Proteomes" id="UP000618051"/>
    </source>
</evidence>
<comment type="caution">
    <text evidence="1">The sequence shown here is derived from an EMBL/GenBank/DDBJ whole genome shotgun (WGS) entry which is preliminary data.</text>
</comment>
<proteinExistence type="predicted"/>
<reference evidence="1" key="1">
    <citation type="submission" date="2020-10" db="EMBL/GenBank/DDBJ databases">
        <title>Feather gene expression reveals the developmental basis of iridescence in African starlings.</title>
        <authorList>
            <person name="Rubenstein D.R."/>
        </authorList>
    </citation>
    <scope>NUCLEOTIDE SEQUENCE</scope>
    <source>
        <strain evidence="1">SS15</strain>
        <tissue evidence="1">Liver</tissue>
    </source>
</reference>
<dbReference type="EMBL" id="JADDUC010000037">
    <property type="protein sequence ID" value="KAG0122286.1"/>
    <property type="molecule type" value="Genomic_DNA"/>
</dbReference>
<evidence type="ECO:0000313" key="2">
    <source>
        <dbReference type="EMBL" id="KAI1238911.1"/>
    </source>
</evidence>
<evidence type="ECO:0000313" key="1">
    <source>
        <dbReference type="EMBL" id="KAG0122286.1"/>
    </source>
</evidence>
<name>A0A835TZW1_9PASS</name>
<reference evidence="2 3" key="2">
    <citation type="journal article" date="2021" name="J. Hered.">
        <title>Feather Gene Expression Elucidates the Developmental Basis of Plumage Iridescence in African Starlings.</title>
        <authorList>
            <person name="Rubenstein D.R."/>
            <person name="Corvelo A."/>
            <person name="MacManes M.D."/>
            <person name="Maia R."/>
            <person name="Narzisi G."/>
            <person name="Rousaki A."/>
            <person name="Vandenabeele P."/>
            <person name="Shawkey M.D."/>
            <person name="Solomon J."/>
        </authorList>
    </citation>
    <scope>NUCLEOTIDE SEQUENCE [LARGE SCALE GENOMIC DNA]</scope>
    <source>
        <strain evidence="2">SS15</strain>
    </source>
</reference>
<dbReference type="Proteomes" id="UP000618051">
    <property type="component" value="Unassembled WGS sequence"/>
</dbReference>
<organism evidence="1">
    <name type="scientific">Lamprotornis superbus</name>
    <dbReference type="NCBI Taxonomy" id="245042"/>
    <lineage>
        <taxon>Eukaryota</taxon>
        <taxon>Metazoa</taxon>
        <taxon>Chordata</taxon>
        <taxon>Craniata</taxon>
        <taxon>Vertebrata</taxon>
        <taxon>Euteleostomi</taxon>
        <taxon>Archelosauria</taxon>
        <taxon>Archosauria</taxon>
        <taxon>Dinosauria</taxon>
        <taxon>Saurischia</taxon>
        <taxon>Theropoda</taxon>
        <taxon>Coelurosauria</taxon>
        <taxon>Aves</taxon>
        <taxon>Neognathae</taxon>
        <taxon>Neoaves</taxon>
        <taxon>Telluraves</taxon>
        <taxon>Australaves</taxon>
        <taxon>Passeriformes</taxon>
        <taxon>Sturnidae</taxon>
        <taxon>Lamprotornis</taxon>
    </lineage>
</organism>
<dbReference type="EMBL" id="JADDUC020000005">
    <property type="protein sequence ID" value="KAI1238911.1"/>
    <property type="molecule type" value="Genomic_DNA"/>
</dbReference>
<gene>
    <name evidence="2" type="ORF">IHE44_0012002</name>
    <name evidence="1" type="ORF">IHE44_009225</name>
</gene>
<sequence>MYVDLLKLNPQAFVARPCSLVQLWPLDGHRSLRSCCSTRGLSPWIQRGEPSSPAARCSRLLGKGSSVCDSEIHHCPFHHWTPADLLKLKHVCLMLPLKRRSNNLILLPNCFWDFMQFASSERTLGDAVEQKLEGNCEGSHKPHHCGTGVTSNDQLHCLNPISCIFQIRNRKNDLLRNQLKNERSEDWSSLQRKLQGPHISDAESQGRWLPSPVPLQCDQLPLGSALNGKWCCLPNQVATNNSPLKLKYKFEATEANAVVTKQSSCLGILPVLPVIRITIQSTVFPEVAVMSALDVSKRQCRYCSTVPFSGSYTQMSLDVYIPVFPSQAQKPFPSGIFREQVGCDTGHRGTTQSAVDLLTHSCRDCHGSGHLETADSFLPCFLAFVFILNIKWYF</sequence>
<dbReference type="OrthoDB" id="10671072at2759"/>